<dbReference type="InterPro" id="IPR032710">
    <property type="entry name" value="NTF2-like_dom_sf"/>
</dbReference>
<keyword evidence="3" id="KW-1185">Reference proteome</keyword>
<evidence type="ECO:0000259" key="1">
    <source>
        <dbReference type="Pfam" id="PF14534"/>
    </source>
</evidence>
<dbReference type="SUPFAM" id="SSF54427">
    <property type="entry name" value="NTF2-like"/>
    <property type="match status" value="1"/>
</dbReference>
<protein>
    <recommendedName>
        <fullName evidence="1">DUF4440 domain-containing protein</fullName>
    </recommendedName>
</protein>
<name>A0A938YAB7_9ACTN</name>
<dbReference type="AlphaFoldDB" id="A0A938YAB7"/>
<feature type="domain" description="DUF4440" evidence="1">
    <location>
        <begin position="15"/>
        <end position="69"/>
    </location>
</feature>
<comment type="caution">
    <text evidence="2">The sequence shown here is derived from an EMBL/GenBank/DDBJ whole genome shotgun (WGS) entry which is preliminary data.</text>
</comment>
<dbReference type="EMBL" id="JAERWK010000021">
    <property type="protein sequence ID" value="MBM9468810.1"/>
    <property type="molecule type" value="Genomic_DNA"/>
</dbReference>
<dbReference type="InterPro" id="IPR027843">
    <property type="entry name" value="DUF4440"/>
</dbReference>
<accession>A0A938YAB7</accession>
<organism evidence="2 3">
    <name type="scientific">Nakamurella leprariae</name>
    <dbReference type="NCBI Taxonomy" id="2803911"/>
    <lineage>
        <taxon>Bacteria</taxon>
        <taxon>Bacillati</taxon>
        <taxon>Actinomycetota</taxon>
        <taxon>Actinomycetes</taxon>
        <taxon>Nakamurellales</taxon>
        <taxon>Nakamurellaceae</taxon>
        <taxon>Nakamurella</taxon>
    </lineage>
</organism>
<dbReference type="Pfam" id="PF14534">
    <property type="entry name" value="DUF4440"/>
    <property type="match status" value="1"/>
</dbReference>
<proteinExistence type="predicted"/>
<reference evidence="2" key="1">
    <citation type="submission" date="2021-01" db="EMBL/GenBank/DDBJ databases">
        <title>YIM 132084 draft genome.</title>
        <authorList>
            <person name="An D."/>
        </authorList>
    </citation>
    <scope>NUCLEOTIDE SEQUENCE</scope>
    <source>
        <strain evidence="2">YIM 132084</strain>
    </source>
</reference>
<dbReference type="RefSeq" id="WP_205261771.1">
    <property type="nucleotide sequence ID" value="NZ_JAERWK010000021.1"/>
</dbReference>
<gene>
    <name evidence="2" type="ORF">JL106_16120</name>
</gene>
<dbReference type="Gene3D" id="3.10.450.50">
    <property type="match status" value="1"/>
</dbReference>
<dbReference type="Proteomes" id="UP000663792">
    <property type="component" value="Unassembled WGS sequence"/>
</dbReference>
<evidence type="ECO:0000313" key="2">
    <source>
        <dbReference type="EMBL" id="MBM9468810.1"/>
    </source>
</evidence>
<sequence length="114" mass="12577">MTTTPAPAEVVGAAVAAYLAQDQPTAERLLAEDFVFTSPQDDRLDRAAFLDRCFPTAGRLTSQRTLVLTGIDAERVLLVYEQELRDGSRHRNAEISTVRDGRLVATDVYFGGQY</sequence>
<evidence type="ECO:0000313" key="3">
    <source>
        <dbReference type="Proteomes" id="UP000663792"/>
    </source>
</evidence>